<protein>
    <recommendedName>
        <fullName evidence="4">DUF4019 domain-containing protein</fullName>
    </recommendedName>
</protein>
<evidence type="ECO:0008006" key="4">
    <source>
        <dbReference type="Google" id="ProtNLM"/>
    </source>
</evidence>
<organism evidence="2 3">
    <name type="scientific">Ottowia oryzae</name>
    <dbReference type="NCBI Taxonomy" id="2109914"/>
    <lineage>
        <taxon>Bacteria</taxon>
        <taxon>Pseudomonadati</taxon>
        <taxon>Pseudomonadota</taxon>
        <taxon>Betaproteobacteria</taxon>
        <taxon>Burkholderiales</taxon>
        <taxon>Comamonadaceae</taxon>
        <taxon>Ottowia</taxon>
    </lineage>
</organism>
<gene>
    <name evidence="2" type="ORF">C6570_00785</name>
</gene>
<evidence type="ECO:0000313" key="3">
    <source>
        <dbReference type="Proteomes" id="UP000239709"/>
    </source>
</evidence>
<evidence type="ECO:0000313" key="2">
    <source>
        <dbReference type="EMBL" id="AVO32955.1"/>
    </source>
</evidence>
<dbReference type="PROSITE" id="PS51318">
    <property type="entry name" value="TAT"/>
    <property type="match status" value="1"/>
</dbReference>
<accession>A0A2S0MAM5</accession>
<dbReference type="KEGG" id="otk:C6570_00785"/>
<dbReference type="AlphaFoldDB" id="A0A2S0MAM5"/>
<name>A0A2S0MAM5_9BURK</name>
<dbReference type="InterPro" id="IPR006311">
    <property type="entry name" value="TAT_signal"/>
</dbReference>
<dbReference type="OrthoDB" id="8810898at2"/>
<keyword evidence="1" id="KW-0732">Signal</keyword>
<dbReference type="EMBL" id="CP027666">
    <property type="protein sequence ID" value="AVO32955.1"/>
    <property type="molecule type" value="Genomic_DNA"/>
</dbReference>
<proteinExistence type="predicted"/>
<reference evidence="2 3" key="1">
    <citation type="submission" date="2018-03" db="EMBL/GenBank/DDBJ databases">
        <title>Genome sequencing of Ottowia sp.</title>
        <authorList>
            <person name="Kim S.-J."/>
            <person name="Heo J."/>
            <person name="Kwon S.-W."/>
        </authorList>
    </citation>
    <scope>NUCLEOTIDE SEQUENCE [LARGE SCALE GENOMIC DNA]</scope>
    <source>
        <strain evidence="2 3">KADR8-3</strain>
    </source>
</reference>
<feature type="chain" id="PRO_5015583734" description="DUF4019 domain-containing protein" evidence="1">
    <location>
        <begin position="40"/>
        <end position="156"/>
    </location>
</feature>
<sequence>MHSTQPSLPRRALTGAFLSLAAAALVGCASAPSATSAPAGPKADSSQEALVKRAQAYWDLVRANDNVGAWAYEAISKNPSASLEGYLKKGGITYSAAKVLAVKSVEGDVGTVEVEMTYSLPLLRVRDQNLSTEDQWKLIDGIWYHAPAKSALFPSK</sequence>
<dbReference type="RefSeq" id="WP_106701172.1">
    <property type="nucleotide sequence ID" value="NZ_CP027666.1"/>
</dbReference>
<feature type="signal peptide" evidence="1">
    <location>
        <begin position="1"/>
        <end position="39"/>
    </location>
</feature>
<keyword evidence="3" id="KW-1185">Reference proteome</keyword>
<dbReference type="Proteomes" id="UP000239709">
    <property type="component" value="Chromosome"/>
</dbReference>
<evidence type="ECO:0000256" key="1">
    <source>
        <dbReference type="SAM" id="SignalP"/>
    </source>
</evidence>